<feature type="compositionally biased region" description="Polar residues" evidence="1">
    <location>
        <begin position="138"/>
        <end position="150"/>
    </location>
</feature>
<organism evidence="2 3">
    <name type="scientific">Anas platyrhynchos</name>
    <name type="common">Mallard</name>
    <name type="synonym">Anas boschas</name>
    <dbReference type="NCBI Taxonomy" id="8839"/>
    <lineage>
        <taxon>Eukaryota</taxon>
        <taxon>Metazoa</taxon>
        <taxon>Chordata</taxon>
        <taxon>Craniata</taxon>
        <taxon>Vertebrata</taxon>
        <taxon>Euteleostomi</taxon>
        <taxon>Archelosauria</taxon>
        <taxon>Archosauria</taxon>
        <taxon>Dinosauria</taxon>
        <taxon>Saurischia</taxon>
        <taxon>Theropoda</taxon>
        <taxon>Coelurosauria</taxon>
        <taxon>Aves</taxon>
        <taxon>Neognathae</taxon>
        <taxon>Galloanserae</taxon>
        <taxon>Anseriformes</taxon>
        <taxon>Anatidae</taxon>
        <taxon>Anatinae</taxon>
        <taxon>Anas</taxon>
    </lineage>
</organism>
<evidence type="ECO:0000313" key="2">
    <source>
        <dbReference type="EMBL" id="EOB01063.1"/>
    </source>
</evidence>
<evidence type="ECO:0000256" key="1">
    <source>
        <dbReference type="SAM" id="MobiDB-lite"/>
    </source>
</evidence>
<sequence length="207" mass="21992">MDEVHTQSFVREHMGTRTTAAAKTFPLCTASVVKSFMKHFTDRSCPILAGLARQRAPGAPASSSYGLEITKHSGGRKSNPNTGSESGMSNNCSYASSGHPALTLQATGVGEECSHMHSTESPASLSSPKHQVLANGSGRITDQKSQNSSLLWPDNTYKEETEQMLEFSAASNTSSGPLIHGTHNTRKSMSSSTSIDSSTQVSSRQLV</sequence>
<accession>R0LKV2</accession>
<name>R0LKV2_ANAPL</name>
<dbReference type="Proteomes" id="UP000296049">
    <property type="component" value="Unassembled WGS sequence"/>
</dbReference>
<reference evidence="3" key="1">
    <citation type="journal article" date="2013" name="Nat. Genet.">
        <title>The duck genome and transcriptome provide insight into an avian influenza virus reservoir species.</title>
        <authorList>
            <person name="Huang Y."/>
            <person name="Li Y."/>
            <person name="Burt D.W."/>
            <person name="Chen H."/>
            <person name="Zhang Y."/>
            <person name="Qian W."/>
            <person name="Kim H."/>
            <person name="Gan S."/>
            <person name="Zhao Y."/>
            <person name="Li J."/>
            <person name="Yi K."/>
            <person name="Feng H."/>
            <person name="Zhu P."/>
            <person name="Li B."/>
            <person name="Liu Q."/>
            <person name="Fairley S."/>
            <person name="Magor K.E."/>
            <person name="Du Z."/>
            <person name="Hu X."/>
            <person name="Goodman L."/>
            <person name="Tafer H."/>
            <person name="Vignal A."/>
            <person name="Lee T."/>
            <person name="Kim K.W."/>
            <person name="Sheng Z."/>
            <person name="An Y."/>
            <person name="Searle S."/>
            <person name="Herrero J."/>
            <person name="Groenen M.A."/>
            <person name="Crooijmans R.P."/>
            <person name="Faraut T."/>
            <person name="Cai Q."/>
            <person name="Webster R.G."/>
            <person name="Aldridge J.R."/>
            <person name="Warren W.C."/>
            <person name="Bartschat S."/>
            <person name="Kehr S."/>
            <person name="Marz M."/>
            <person name="Stadler P.F."/>
            <person name="Smith J."/>
            <person name="Kraus R.H."/>
            <person name="Zhao Y."/>
            <person name="Ren L."/>
            <person name="Fei J."/>
            <person name="Morisson M."/>
            <person name="Kaiser P."/>
            <person name="Griffin D.K."/>
            <person name="Rao M."/>
            <person name="Pitel F."/>
            <person name="Wang J."/>
            <person name="Li N."/>
        </authorList>
    </citation>
    <scope>NUCLEOTIDE SEQUENCE [LARGE SCALE GENOMIC DNA]</scope>
</reference>
<evidence type="ECO:0000313" key="3">
    <source>
        <dbReference type="Proteomes" id="UP000296049"/>
    </source>
</evidence>
<keyword evidence="3" id="KW-1185">Reference proteome</keyword>
<protein>
    <submittedName>
        <fullName evidence="2">Uncharacterized protein</fullName>
    </submittedName>
</protein>
<feature type="compositionally biased region" description="Polar residues" evidence="1">
    <location>
        <begin position="76"/>
        <end position="92"/>
    </location>
</feature>
<feature type="region of interest" description="Disordered" evidence="1">
    <location>
        <begin position="166"/>
        <end position="207"/>
    </location>
</feature>
<dbReference type="AlphaFoldDB" id="R0LKV2"/>
<dbReference type="EMBL" id="KB743139">
    <property type="protein sequence ID" value="EOB01063.1"/>
    <property type="molecule type" value="Genomic_DNA"/>
</dbReference>
<gene>
    <name evidence="2" type="ORF">Anapl_00391</name>
</gene>
<feature type="region of interest" description="Disordered" evidence="1">
    <location>
        <begin position="56"/>
        <end position="92"/>
    </location>
</feature>
<feature type="compositionally biased region" description="Low complexity" evidence="1">
    <location>
        <begin position="187"/>
        <end position="207"/>
    </location>
</feature>
<feature type="compositionally biased region" description="Polar residues" evidence="1">
    <location>
        <begin position="119"/>
        <end position="129"/>
    </location>
</feature>
<feature type="region of interest" description="Disordered" evidence="1">
    <location>
        <begin position="110"/>
        <end position="154"/>
    </location>
</feature>
<proteinExistence type="predicted"/>